<feature type="domain" description="Ig-like" evidence="10">
    <location>
        <begin position="1"/>
        <end position="68"/>
    </location>
</feature>
<evidence type="ECO:0000256" key="8">
    <source>
        <dbReference type="ARBA" id="ARBA00043266"/>
    </source>
</evidence>
<evidence type="ECO:0000256" key="4">
    <source>
        <dbReference type="ARBA" id="ARBA00023136"/>
    </source>
</evidence>
<evidence type="ECO:0000256" key="3">
    <source>
        <dbReference type="ARBA" id="ARBA00022729"/>
    </source>
</evidence>
<dbReference type="InterPro" id="IPR051896">
    <property type="entry name" value="TCR_alpha_variable"/>
</dbReference>
<evidence type="ECO:0000256" key="7">
    <source>
        <dbReference type="ARBA" id="ARBA00038651"/>
    </source>
</evidence>
<dbReference type="AlphaFoldDB" id="A0A151PGT8"/>
<keyword evidence="3" id="KW-0732">Signal</keyword>
<keyword evidence="8" id="KW-1279">T cell receptor</keyword>
<dbReference type="EMBL" id="AKHW03000242">
    <property type="protein sequence ID" value="KYO48228.1"/>
    <property type="molecule type" value="Genomic_DNA"/>
</dbReference>
<evidence type="ECO:0000256" key="6">
    <source>
        <dbReference type="ARBA" id="ARBA00023180"/>
    </source>
</evidence>
<keyword evidence="8" id="KW-1064">Adaptive immunity</keyword>
<evidence type="ECO:0000313" key="12">
    <source>
        <dbReference type="Proteomes" id="UP000050525"/>
    </source>
</evidence>
<dbReference type="PANTHER" id="PTHR19339">
    <property type="entry name" value="T CELL RECEPTOR ALPHA VARIABLE 39"/>
    <property type="match status" value="1"/>
</dbReference>
<dbReference type="PANTHER" id="PTHR19339:SF5">
    <property type="entry name" value="IG-LIKE DOMAIN-CONTAINING PROTEIN"/>
    <property type="match status" value="1"/>
</dbReference>
<dbReference type="GO" id="GO:0042101">
    <property type="term" value="C:T cell receptor complex"/>
    <property type="evidence" value="ECO:0007669"/>
    <property type="project" value="UniProtKB-KW"/>
</dbReference>
<evidence type="ECO:0000256" key="9">
    <source>
        <dbReference type="SAM" id="MobiDB-lite"/>
    </source>
</evidence>
<dbReference type="Gene3D" id="2.60.40.10">
    <property type="entry name" value="Immunoglobulins"/>
    <property type="match status" value="1"/>
</dbReference>
<dbReference type="InterPro" id="IPR013783">
    <property type="entry name" value="Ig-like_fold"/>
</dbReference>
<evidence type="ECO:0000256" key="2">
    <source>
        <dbReference type="ARBA" id="ARBA00022475"/>
    </source>
</evidence>
<dbReference type="InterPro" id="IPR007110">
    <property type="entry name" value="Ig-like_dom"/>
</dbReference>
<evidence type="ECO:0000313" key="11">
    <source>
        <dbReference type="EMBL" id="KYO48228.1"/>
    </source>
</evidence>
<keyword evidence="12" id="KW-1185">Reference proteome</keyword>
<dbReference type="Proteomes" id="UP000050525">
    <property type="component" value="Unassembled WGS sequence"/>
</dbReference>
<accession>A0A151PGT8</accession>
<keyword evidence="2" id="KW-1003">Cell membrane</keyword>
<evidence type="ECO:0000259" key="10">
    <source>
        <dbReference type="PROSITE" id="PS50835"/>
    </source>
</evidence>
<dbReference type="InterPro" id="IPR013106">
    <property type="entry name" value="Ig_V-set"/>
</dbReference>
<reference evidence="11 12" key="1">
    <citation type="journal article" date="2012" name="Genome Biol.">
        <title>Sequencing three crocodilian genomes to illuminate the evolution of archosaurs and amniotes.</title>
        <authorList>
            <person name="St John J.A."/>
            <person name="Braun E.L."/>
            <person name="Isberg S.R."/>
            <person name="Miles L.G."/>
            <person name="Chong A.Y."/>
            <person name="Gongora J."/>
            <person name="Dalzell P."/>
            <person name="Moran C."/>
            <person name="Bed'hom B."/>
            <person name="Abzhanov A."/>
            <person name="Burgess S.C."/>
            <person name="Cooksey A.M."/>
            <person name="Castoe T.A."/>
            <person name="Crawford N.G."/>
            <person name="Densmore L.D."/>
            <person name="Drew J.C."/>
            <person name="Edwards S.V."/>
            <person name="Faircloth B.C."/>
            <person name="Fujita M.K."/>
            <person name="Greenwold M.J."/>
            <person name="Hoffmann F.G."/>
            <person name="Howard J.M."/>
            <person name="Iguchi T."/>
            <person name="Janes D.E."/>
            <person name="Khan S.Y."/>
            <person name="Kohno S."/>
            <person name="de Koning A.J."/>
            <person name="Lance S.L."/>
            <person name="McCarthy F.M."/>
            <person name="McCormack J.E."/>
            <person name="Merchant M.E."/>
            <person name="Peterson D.G."/>
            <person name="Pollock D.D."/>
            <person name="Pourmand N."/>
            <person name="Raney B.J."/>
            <person name="Roessler K.A."/>
            <person name="Sanford J.R."/>
            <person name="Sawyer R.H."/>
            <person name="Schmidt C.J."/>
            <person name="Triplett E.W."/>
            <person name="Tuberville T.D."/>
            <person name="Venegas-Anaya M."/>
            <person name="Howard J.T."/>
            <person name="Jarvis E.D."/>
            <person name="Guillette L.J.Jr."/>
            <person name="Glenn T.C."/>
            <person name="Green R.E."/>
            <person name="Ray D.A."/>
        </authorList>
    </citation>
    <scope>NUCLEOTIDE SEQUENCE [LARGE SCALE GENOMIC DNA]</scope>
    <source>
        <strain evidence="11">KSC_2009_1</strain>
    </source>
</reference>
<sequence length="103" mass="11069">MACAYSSAFQTFQWYRQAPSGEITHLLSVPANRNVTAGLFTGESLEGGKKTTLHLVELRLADSGRYLCATDAQRHGQSPAPLKNPPSPDNPGGRDTGIAWQGQ</sequence>
<keyword evidence="6" id="KW-0325">Glycoprotein</keyword>
<dbReference type="Pfam" id="PF07686">
    <property type="entry name" value="V-set"/>
    <property type="match status" value="1"/>
</dbReference>
<dbReference type="InterPro" id="IPR036179">
    <property type="entry name" value="Ig-like_dom_sf"/>
</dbReference>
<feature type="region of interest" description="Disordered" evidence="9">
    <location>
        <begin position="70"/>
        <end position="103"/>
    </location>
</feature>
<keyword evidence="8" id="KW-0391">Immunity</keyword>
<dbReference type="SUPFAM" id="SSF48726">
    <property type="entry name" value="Immunoglobulin"/>
    <property type="match status" value="1"/>
</dbReference>
<keyword evidence="4" id="KW-0472">Membrane</keyword>
<organism evidence="11 12">
    <name type="scientific">Alligator mississippiensis</name>
    <name type="common">American alligator</name>
    <dbReference type="NCBI Taxonomy" id="8496"/>
    <lineage>
        <taxon>Eukaryota</taxon>
        <taxon>Metazoa</taxon>
        <taxon>Chordata</taxon>
        <taxon>Craniata</taxon>
        <taxon>Vertebrata</taxon>
        <taxon>Euteleostomi</taxon>
        <taxon>Archelosauria</taxon>
        <taxon>Archosauria</taxon>
        <taxon>Crocodylia</taxon>
        <taxon>Alligatoridae</taxon>
        <taxon>Alligatorinae</taxon>
        <taxon>Alligator</taxon>
    </lineage>
</organism>
<comment type="subcellular location">
    <subcellularLocation>
        <location evidence="1">Cell membrane</location>
    </subcellularLocation>
</comment>
<evidence type="ECO:0000256" key="1">
    <source>
        <dbReference type="ARBA" id="ARBA00004236"/>
    </source>
</evidence>
<name>A0A151PGT8_ALLMI</name>
<gene>
    <name evidence="11" type="ORF">Y1Q_0010607</name>
</gene>
<comment type="caution">
    <text evidence="11">The sequence shown here is derived from an EMBL/GenBank/DDBJ whole genome shotgun (WGS) entry which is preliminary data.</text>
</comment>
<dbReference type="PROSITE" id="PS50835">
    <property type="entry name" value="IG_LIKE"/>
    <property type="match status" value="1"/>
</dbReference>
<keyword evidence="5" id="KW-1015">Disulfide bond</keyword>
<evidence type="ECO:0000256" key="5">
    <source>
        <dbReference type="ARBA" id="ARBA00023157"/>
    </source>
</evidence>
<comment type="subunit">
    <text evidence="7">Alpha-beta TR is a heterodimer composed of an alpha and beta chain; disulfide-linked. The alpha-beta TR is associated with the transmembrane signaling CD3 coreceptor proteins to form the TR-CD3 (TcR or TCR). The assembly of alpha-beta TR heterodimers with CD3 occurs in the endoplasmic reticulum where a single alpha-beta TR heterodimer associates with one CD3D-CD3E heterodimer, one CD3G-CD3E heterodimer and one CD247 homodimer forming a stable octameric structure. CD3D-CD3E and CD3G-CD3E heterodimers preferentially associate with TR alpha and TR beta chains, respectively. The association of the CD247 homodimer is the last step of TcR assembly in the endoplasmic reticulum and is required for transport to the cell surface.</text>
</comment>
<protein>
    <recommendedName>
        <fullName evidence="10">Ig-like domain-containing protein</fullName>
    </recommendedName>
</protein>
<proteinExistence type="predicted"/>